<sequence>MNSFNDPLNTAVFTTRFVIKDGELIHHVFHHEDDGAWEFTGATQAQDDKDYMVVALEEIIMRDATVMELSDLPLGEGAYRPSKDAPWQRFELENH</sequence>
<organism evidence="2 3">
    <name type="scientific">Chitinophaga solisilvae</name>
    <dbReference type="NCBI Taxonomy" id="1233460"/>
    <lineage>
        <taxon>Bacteria</taxon>
        <taxon>Pseudomonadati</taxon>
        <taxon>Bacteroidota</taxon>
        <taxon>Chitinophagia</taxon>
        <taxon>Chitinophagales</taxon>
        <taxon>Chitinophagaceae</taxon>
        <taxon>Chitinophaga</taxon>
    </lineage>
</organism>
<reference evidence="2" key="1">
    <citation type="submission" date="2020-05" db="EMBL/GenBank/DDBJ databases">
        <title>Chitinophaga laudate sp. nov., isolated from a tropical peat swamp.</title>
        <authorList>
            <person name="Goh C.B.S."/>
            <person name="Lee M.S."/>
            <person name="Parimannan S."/>
            <person name="Pasbakhsh P."/>
            <person name="Yule C.M."/>
            <person name="Rajandas H."/>
            <person name="Loke S."/>
            <person name="Croft L."/>
            <person name="Tan J.B.L."/>
        </authorList>
    </citation>
    <scope>NUCLEOTIDE SEQUENCE</scope>
    <source>
        <strain evidence="2">Mgbs1</strain>
    </source>
</reference>
<comment type="caution">
    <text evidence="2">The sequence shown here is derived from an EMBL/GenBank/DDBJ whole genome shotgun (WGS) entry which is preliminary data.</text>
</comment>
<proteinExistence type="predicted"/>
<keyword evidence="3" id="KW-1185">Reference proteome</keyword>
<name>A0A3S1AWG4_9BACT</name>
<protein>
    <recommendedName>
        <fullName evidence="4">DUF2185 domain-containing protein</fullName>
    </recommendedName>
</protein>
<evidence type="ECO:0000313" key="1">
    <source>
        <dbReference type="EMBL" id="NSL85808.1"/>
    </source>
</evidence>
<dbReference type="Proteomes" id="UP000281028">
    <property type="component" value="Unassembled WGS sequence"/>
</dbReference>
<accession>A0A3S1AWG4</accession>
<evidence type="ECO:0000313" key="3">
    <source>
        <dbReference type="Proteomes" id="UP000281028"/>
    </source>
</evidence>
<dbReference type="EMBL" id="RIAR02000008">
    <property type="protein sequence ID" value="NSL91251.1"/>
    <property type="molecule type" value="Genomic_DNA"/>
</dbReference>
<evidence type="ECO:0000313" key="2">
    <source>
        <dbReference type="EMBL" id="NSL91251.1"/>
    </source>
</evidence>
<dbReference type="OrthoDB" id="711097at2"/>
<dbReference type="EMBL" id="RIAR02000001">
    <property type="protein sequence ID" value="NSL85808.1"/>
    <property type="molecule type" value="Genomic_DNA"/>
</dbReference>
<gene>
    <name evidence="1" type="ORF">ECE50_003130</name>
    <name evidence="2" type="ORF">ECE50_030800</name>
</gene>
<dbReference type="AlphaFoldDB" id="A0A3S1AWG4"/>
<evidence type="ECO:0008006" key="4">
    <source>
        <dbReference type="Google" id="ProtNLM"/>
    </source>
</evidence>